<keyword evidence="3" id="KW-1185">Reference proteome</keyword>
<dbReference type="InterPro" id="IPR036907">
    <property type="entry name" value="5'-Nucleotdase_C_sf"/>
</dbReference>
<dbReference type="Gene3D" id="3.90.780.10">
    <property type="entry name" value="5'-Nucleotidase, C-terminal domain"/>
    <property type="match status" value="1"/>
</dbReference>
<reference evidence="2 3" key="1">
    <citation type="submission" date="2019-12" db="EMBL/GenBank/DDBJ databases">
        <title>Isolation and characterization of three novel carbon monoxide-oxidizing members of Halobacteria from salione crusts and soils.</title>
        <authorList>
            <person name="Myers M.R."/>
            <person name="King G.M."/>
        </authorList>
    </citation>
    <scope>NUCLEOTIDE SEQUENCE [LARGE SCALE GENOMIC DNA]</scope>
    <source>
        <strain evidence="2 3">PCN9</strain>
    </source>
</reference>
<dbReference type="AlphaFoldDB" id="A0A6B0SJ48"/>
<dbReference type="PANTHER" id="PTHR11575:SF24">
    <property type="entry name" value="5'-NUCLEOTIDASE"/>
    <property type="match status" value="1"/>
</dbReference>
<name>A0A6B0SJ48_9EURY</name>
<gene>
    <name evidence="2" type="ORF">GRX66_02520</name>
</gene>
<accession>A0A6B0SJ48</accession>
<dbReference type="Pfam" id="PF02872">
    <property type="entry name" value="5_nucleotid_C"/>
    <property type="match status" value="1"/>
</dbReference>
<dbReference type="SUPFAM" id="SSF56300">
    <property type="entry name" value="Metallo-dependent phosphatases"/>
    <property type="match status" value="1"/>
</dbReference>
<dbReference type="SUPFAM" id="SSF55816">
    <property type="entry name" value="5'-nucleotidase (syn. UDP-sugar hydrolase), C-terminal domain"/>
    <property type="match status" value="1"/>
</dbReference>
<dbReference type="EMBL" id="WUUU01000008">
    <property type="protein sequence ID" value="MXR19533.1"/>
    <property type="molecule type" value="Genomic_DNA"/>
</dbReference>
<sequence length="676" mass="71460">MSRVLALLVVAGLVLAGVAGPASAAPATTDGSDAQDTLSNDTVVTAVATDSTNNSSGETTLTLLTYNDVQTAAAENTTLPRMVTLLNERRAAHDNPTVTVGGGDEVSPHALSPLSQWRVPVDALNVLDPDAEVIGNHDLDYGFDSVGNVSADSEFPWLLANIVDAETGDPIPGTEPYTIVERDGVTVGVVGLADEAIESKTAVDFDEAGYELQNYSTVASEYATMLTDEHNVDVVVAAAHIGIPESKTLARTTDNVDVVVVGDDEVEYEPQETDGTVIVEAEARAEHVGEVNLTVEDGDVTSWNGRLLNVTEDVPKNETVSAIISDAREDELNEVAGRTTEPLDARFSSNYHDETALGNTITDAFRAQTGADVAITNAGGIRSNSVYGPGNVTVGDVYNVLPFRNTLVTVELTGAELEQLLASQVVTMESETGRRYGPEAQLQVSGVTYEWASHESQDPIRDAWVNGEPVDDDATYDVTVNSYMAGWDGSVLADAPRVSTSDVLYGTALLEYLQANSPVTPDDANRIRRVDDFSAVESVSVRQGAATVALDAPEGINGTAPDSFYVTHADSSERVAAESVTIGEETVEVEFAMSDLAPFLGQNGDVELYGKYETTAYDRVYFEYSVLNADFERGVFADANCGGQGGTETEAGKGHHHQLVSAIVASSSGSKPTAVA</sequence>
<comment type="caution">
    <text evidence="2">The sequence shown here is derived from an EMBL/GenBank/DDBJ whole genome shotgun (WGS) entry which is preliminary data.</text>
</comment>
<dbReference type="InterPro" id="IPR029052">
    <property type="entry name" value="Metallo-depent_PP-like"/>
</dbReference>
<dbReference type="PRINTS" id="PR01607">
    <property type="entry name" value="APYRASEFAMLY"/>
</dbReference>
<protein>
    <submittedName>
        <fullName evidence="2">UDP-sugar hydrolase</fullName>
    </submittedName>
</protein>
<dbReference type="Gene3D" id="3.60.21.10">
    <property type="match status" value="1"/>
</dbReference>
<dbReference type="InterPro" id="IPR008334">
    <property type="entry name" value="5'-Nucleotdase_C"/>
</dbReference>
<dbReference type="OrthoDB" id="21342at2157"/>
<dbReference type="Proteomes" id="UP000471521">
    <property type="component" value="Unassembled WGS sequence"/>
</dbReference>
<evidence type="ECO:0000313" key="2">
    <source>
        <dbReference type="EMBL" id="MXR19533.1"/>
    </source>
</evidence>
<keyword evidence="2" id="KW-0378">Hydrolase</keyword>
<proteinExistence type="predicted"/>
<feature type="domain" description="5'-Nucleotidase C-terminal" evidence="1">
    <location>
        <begin position="335"/>
        <end position="489"/>
    </location>
</feature>
<dbReference type="GO" id="GO:0016787">
    <property type="term" value="F:hydrolase activity"/>
    <property type="evidence" value="ECO:0007669"/>
    <property type="project" value="UniProtKB-KW"/>
</dbReference>
<dbReference type="GO" id="GO:0009166">
    <property type="term" value="P:nucleotide catabolic process"/>
    <property type="evidence" value="ECO:0007669"/>
    <property type="project" value="InterPro"/>
</dbReference>
<evidence type="ECO:0000313" key="3">
    <source>
        <dbReference type="Proteomes" id="UP000471521"/>
    </source>
</evidence>
<dbReference type="RefSeq" id="WP_159525120.1">
    <property type="nucleotide sequence ID" value="NZ_WUUU01000008.1"/>
</dbReference>
<organism evidence="2 3">
    <name type="scientific">Halobacterium bonnevillei</name>
    <dbReference type="NCBI Taxonomy" id="2692200"/>
    <lineage>
        <taxon>Archaea</taxon>
        <taxon>Methanobacteriati</taxon>
        <taxon>Methanobacteriota</taxon>
        <taxon>Stenosarchaea group</taxon>
        <taxon>Halobacteria</taxon>
        <taxon>Halobacteriales</taxon>
        <taxon>Halobacteriaceae</taxon>
        <taxon>Halobacterium</taxon>
    </lineage>
</organism>
<dbReference type="PANTHER" id="PTHR11575">
    <property type="entry name" value="5'-NUCLEOTIDASE-RELATED"/>
    <property type="match status" value="1"/>
</dbReference>
<dbReference type="InterPro" id="IPR006179">
    <property type="entry name" value="5_nucleotidase/apyrase"/>
</dbReference>
<evidence type="ECO:0000259" key="1">
    <source>
        <dbReference type="Pfam" id="PF02872"/>
    </source>
</evidence>